<dbReference type="InParanoid" id="A0A1Z5S6N8"/>
<dbReference type="GO" id="GO:0051082">
    <property type="term" value="F:unfolded protein binding"/>
    <property type="evidence" value="ECO:0000318"/>
    <property type="project" value="GO_Central"/>
</dbReference>
<reference evidence="4" key="2">
    <citation type="journal article" date="2018" name="Plant J.">
        <title>The Sorghum bicolor reference genome: improved assembly, gene annotations, a transcriptome atlas, and signatures of genome organization.</title>
        <authorList>
            <person name="McCormick R.F."/>
            <person name="Truong S.K."/>
            <person name="Sreedasyam A."/>
            <person name="Jenkins J."/>
            <person name="Shu S."/>
            <person name="Sims D."/>
            <person name="Kennedy M."/>
            <person name="Amirebrahimi M."/>
            <person name="Weers B.D."/>
            <person name="McKinley B."/>
            <person name="Mattison A."/>
            <person name="Morishige D.T."/>
            <person name="Grimwood J."/>
            <person name="Schmutz J."/>
            <person name="Mullet J.E."/>
        </authorList>
    </citation>
    <scope>NUCLEOTIDE SEQUENCE [LARGE SCALE GENOMIC DNA]</scope>
    <source>
        <strain evidence="4">cv. BTx623</strain>
    </source>
</reference>
<dbReference type="GO" id="GO:0044183">
    <property type="term" value="F:protein folding chaperone"/>
    <property type="evidence" value="ECO:0007669"/>
    <property type="project" value="InterPro"/>
</dbReference>
<dbReference type="InterPro" id="IPR011032">
    <property type="entry name" value="GroES-like_sf"/>
</dbReference>
<dbReference type="PANTHER" id="PTHR10772:SF0">
    <property type="entry name" value="10 KDA HEAT SHOCK PROTEIN, MITOCHONDRIAL"/>
    <property type="match status" value="1"/>
</dbReference>
<proteinExistence type="inferred from homology"/>
<dbReference type="GO" id="GO:0005739">
    <property type="term" value="C:mitochondrion"/>
    <property type="evidence" value="ECO:0000318"/>
    <property type="project" value="GO_Central"/>
</dbReference>
<dbReference type="Proteomes" id="UP000000768">
    <property type="component" value="Chromosome 1"/>
</dbReference>
<evidence type="ECO:0000256" key="1">
    <source>
        <dbReference type="ARBA" id="ARBA00006975"/>
    </source>
</evidence>
<keyword evidence="2" id="KW-0143">Chaperone</keyword>
<evidence type="ECO:0008006" key="5">
    <source>
        <dbReference type="Google" id="ProtNLM"/>
    </source>
</evidence>
<dbReference type="Pfam" id="PF00166">
    <property type="entry name" value="Cpn10"/>
    <property type="match status" value="1"/>
</dbReference>
<dbReference type="SUPFAM" id="SSF50129">
    <property type="entry name" value="GroES-like"/>
    <property type="match status" value="1"/>
</dbReference>
<dbReference type="GO" id="GO:0046872">
    <property type="term" value="F:metal ion binding"/>
    <property type="evidence" value="ECO:0000318"/>
    <property type="project" value="GO_Central"/>
</dbReference>
<dbReference type="CDD" id="cd00320">
    <property type="entry name" value="cpn10"/>
    <property type="match status" value="1"/>
</dbReference>
<sequence length="81" mass="9225">MIVRFYYPREFEKERQGIMRRIPSYHDHGSIEEENSSQVIAVGPGDHDRDGKLISVSLSEGDTIMLPEYGGTKVKLAERVC</sequence>
<dbReference type="AlphaFoldDB" id="A0A1Z5S6N8"/>
<protein>
    <recommendedName>
        <fullName evidence="5">10 kDa chaperonin</fullName>
    </recommendedName>
</protein>
<dbReference type="PANTHER" id="PTHR10772">
    <property type="entry name" value="10 KDA HEAT SHOCK PROTEIN"/>
    <property type="match status" value="1"/>
</dbReference>
<reference evidence="3 4" key="1">
    <citation type="journal article" date="2009" name="Nature">
        <title>The Sorghum bicolor genome and the diversification of grasses.</title>
        <authorList>
            <person name="Paterson A.H."/>
            <person name="Bowers J.E."/>
            <person name="Bruggmann R."/>
            <person name="Dubchak I."/>
            <person name="Grimwood J."/>
            <person name="Gundlach H."/>
            <person name="Haberer G."/>
            <person name="Hellsten U."/>
            <person name="Mitros T."/>
            <person name="Poliakov A."/>
            <person name="Schmutz J."/>
            <person name="Spannagl M."/>
            <person name="Tang H."/>
            <person name="Wang X."/>
            <person name="Wicker T."/>
            <person name="Bharti A.K."/>
            <person name="Chapman J."/>
            <person name="Feltus F.A."/>
            <person name="Gowik U."/>
            <person name="Grigoriev I.V."/>
            <person name="Lyons E."/>
            <person name="Maher C.A."/>
            <person name="Martis M."/>
            <person name="Narechania A."/>
            <person name="Otillar R.P."/>
            <person name="Penning B.W."/>
            <person name="Salamov A.A."/>
            <person name="Wang Y."/>
            <person name="Zhang L."/>
            <person name="Carpita N.C."/>
            <person name="Freeling M."/>
            <person name="Gingle A.R."/>
            <person name="Hash C.T."/>
            <person name="Keller B."/>
            <person name="Klein P."/>
            <person name="Kresovich S."/>
            <person name="McCann M.C."/>
            <person name="Ming R."/>
            <person name="Peterson D.G."/>
            <person name="Mehboob-ur-Rahman"/>
            <person name="Ware D."/>
            <person name="Westhoff P."/>
            <person name="Mayer K.F."/>
            <person name="Messing J."/>
            <person name="Rokhsar D.S."/>
        </authorList>
    </citation>
    <scope>NUCLEOTIDE SEQUENCE [LARGE SCALE GENOMIC DNA]</scope>
    <source>
        <strain evidence="4">cv. BTx623</strain>
    </source>
</reference>
<evidence type="ECO:0000256" key="2">
    <source>
        <dbReference type="ARBA" id="ARBA00023186"/>
    </source>
</evidence>
<dbReference type="STRING" id="4558.A0A1Z5S6N8"/>
<gene>
    <name evidence="3" type="ORF">SORBI_3001G189750</name>
</gene>
<dbReference type="GO" id="GO:0005524">
    <property type="term" value="F:ATP binding"/>
    <property type="evidence" value="ECO:0007669"/>
    <property type="project" value="InterPro"/>
</dbReference>
<name>A0A1Z5S6N8_SORBI</name>
<accession>A0A1Z5S6N8</accession>
<dbReference type="Gene3D" id="2.30.33.40">
    <property type="entry name" value="GroES chaperonin"/>
    <property type="match status" value="1"/>
</dbReference>
<dbReference type="EMBL" id="CM000760">
    <property type="protein sequence ID" value="OQU91489.1"/>
    <property type="molecule type" value="Genomic_DNA"/>
</dbReference>
<dbReference type="Gramene" id="OQU91489">
    <property type="protein sequence ID" value="OQU91489"/>
    <property type="gene ID" value="SORBI_3001G189750"/>
</dbReference>
<evidence type="ECO:0000313" key="3">
    <source>
        <dbReference type="EMBL" id="OQU91489.1"/>
    </source>
</evidence>
<comment type="similarity">
    <text evidence="1">Belongs to the GroES chaperonin family.</text>
</comment>
<keyword evidence="4" id="KW-1185">Reference proteome</keyword>
<dbReference type="InterPro" id="IPR020818">
    <property type="entry name" value="Chaperonin_GroES"/>
</dbReference>
<evidence type="ECO:0000313" key="4">
    <source>
        <dbReference type="Proteomes" id="UP000000768"/>
    </source>
</evidence>
<dbReference type="GO" id="GO:0051087">
    <property type="term" value="F:protein-folding chaperone binding"/>
    <property type="evidence" value="ECO:0000318"/>
    <property type="project" value="GO_Central"/>
</dbReference>
<organism evidence="3 4">
    <name type="scientific">Sorghum bicolor</name>
    <name type="common">Sorghum</name>
    <name type="synonym">Sorghum vulgare</name>
    <dbReference type="NCBI Taxonomy" id="4558"/>
    <lineage>
        <taxon>Eukaryota</taxon>
        <taxon>Viridiplantae</taxon>
        <taxon>Streptophyta</taxon>
        <taxon>Embryophyta</taxon>
        <taxon>Tracheophyta</taxon>
        <taxon>Spermatophyta</taxon>
        <taxon>Magnoliopsida</taxon>
        <taxon>Liliopsida</taxon>
        <taxon>Poales</taxon>
        <taxon>Poaceae</taxon>
        <taxon>PACMAD clade</taxon>
        <taxon>Panicoideae</taxon>
        <taxon>Andropogonodae</taxon>
        <taxon>Andropogoneae</taxon>
        <taxon>Sorghinae</taxon>
        <taxon>Sorghum</taxon>
    </lineage>
</organism>
<dbReference type="InterPro" id="IPR037124">
    <property type="entry name" value="Chaperonin_GroES_sf"/>
</dbReference>